<keyword evidence="1" id="KW-0237">DNA synthesis</keyword>
<dbReference type="PIRSF" id="PIRSF005047">
    <property type="entry name" value="UCP005047_YshC"/>
    <property type="match status" value="1"/>
</dbReference>
<dbReference type="InterPro" id="IPR027421">
    <property type="entry name" value="DNA_pol_lamdba_lyase_dom_sf"/>
</dbReference>
<dbReference type="InterPro" id="IPR047967">
    <property type="entry name" value="PolX_PHP"/>
</dbReference>
<keyword evidence="2" id="KW-0235">DNA replication</keyword>
<dbReference type="EMBL" id="LQZQ01000002">
    <property type="protein sequence ID" value="KYG81471.1"/>
    <property type="molecule type" value="Genomic_DNA"/>
</dbReference>
<comment type="caution">
    <text evidence="6">The sequence shown here is derived from an EMBL/GenBank/DDBJ whole genome shotgun (WGS) entry which is preliminary data.</text>
</comment>
<dbReference type="CDD" id="cd07436">
    <property type="entry name" value="PHP_PolX"/>
    <property type="match status" value="1"/>
</dbReference>
<dbReference type="InterPro" id="IPR002054">
    <property type="entry name" value="DNA-dir_DNA_pol_X"/>
</dbReference>
<organism evidence="6 7">
    <name type="scientific">Roseivirga ehrenbergii (strain DSM 102268 / JCM 13514 / KCTC 12282 / NCIMB 14502 / KMM 6017)</name>
    <dbReference type="NCBI Taxonomy" id="279360"/>
    <lineage>
        <taxon>Bacteria</taxon>
        <taxon>Pseudomonadati</taxon>
        <taxon>Bacteroidota</taxon>
        <taxon>Cytophagia</taxon>
        <taxon>Cytophagales</taxon>
        <taxon>Roseivirgaceae</taxon>
        <taxon>Roseivirga</taxon>
    </lineage>
</organism>
<feature type="domain" description="Helix-hairpin-helix DNA-binding motif class 1" evidence="3">
    <location>
        <begin position="50"/>
        <end position="69"/>
    </location>
</feature>
<dbReference type="InterPro" id="IPR010994">
    <property type="entry name" value="RuvA_2-like"/>
</dbReference>
<protein>
    <submittedName>
        <fullName evidence="6">DNA polymerase IV</fullName>
    </submittedName>
</protein>
<dbReference type="GO" id="GO:0042578">
    <property type="term" value="F:phosphoric ester hydrolase activity"/>
    <property type="evidence" value="ECO:0007669"/>
    <property type="project" value="TreeGrafter"/>
</dbReference>
<dbReference type="InterPro" id="IPR050243">
    <property type="entry name" value="PHP_phosphatase"/>
</dbReference>
<proteinExistence type="predicted"/>
<evidence type="ECO:0000259" key="5">
    <source>
        <dbReference type="SMART" id="SM00483"/>
    </source>
</evidence>
<dbReference type="SMART" id="SM00481">
    <property type="entry name" value="POLIIIAc"/>
    <property type="match status" value="1"/>
</dbReference>
<dbReference type="SUPFAM" id="SSF81301">
    <property type="entry name" value="Nucleotidyltransferase"/>
    <property type="match status" value="1"/>
</dbReference>
<dbReference type="GO" id="GO:0005829">
    <property type="term" value="C:cytosol"/>
    <property type="evidence" value="ECO:0007669"/>
    <property type="project" value="TreeGrafter"/>
</dbReference>
<dbReference type="InterPro" id="IPR022311">
    <property type="entry name" value="PolX-like"/>
</dbReference>
<evidence type="ECO:0000259" key="3">
    <source>
        <dbReference type="SMART" id="SM00278"/>
    </source>
</evidence>
<dbReference type="Gene3D" id="1.10.150.110">
    <property type="entry name" value="DNA polymerase beta, N-terminal domain-like"/>
    <property type="match status" value="1"/>
</dbReference>
<dbReference type="Gene3D" id="3.30.460.10">
    <property type="entry name" value="Beta Polymerase, domain 2"/>
    <property type="match status" value="1"/>
</dbReference>
<dbReference type="OrthoDB" id="9808747at2"/>
<dbReference type="SUPFAM" id="SSF47802">
    <property type="entry name" value="DNA polymerase beta, N-terminal domain-like"/>
    <property type="match status" value="1"/>
</dbReference>
<dbReference type="SUPFAM" id="SSF89550">
    <property type="entry name" value="PHP domain-like"/>
    <property type="match status" value="1"/>
</dbReference>
<dbReference type="SUPFAM" id="SSF47781">
    <property type="entry name" value="RuvA domain 2-like"/>
    <property type="match status" value="1"/>
</dbReference>
<dbReference type="Pfam" id="PF02811">
    <property type="entry name" value="PHP"/>
    <property type="match status" value="1"/>
</dbReference>
<evidence type="ECO:0000259" key="4">
    <source>
        <dbReference type="SMART" id="SM00481"/>
    </source>
</evidence>
<feature type="domain" description="Polymerase/histidinol phosphatase N-terminal" evidence="4">
    <location>
        <begin position="329"/>
        <end position="408"/>
    </location>
</feature>
<dbReference type="SMART" id="SM00483">
    <property type="entry name" value="POLXc"/>
    <property type="match status" value="1"/>
</dbReference>
<dbReference type="FunFam" id="3.20.20.140:FF:000047">
    <property type="entry name" value="PHP domain-containing protein"/>
    <property type="match status" value="1"/>
</dbReference>
<gene>
    <name evidence="6" type="ORF">MB14_12820</name>
</gene>
<dbReference type="GO" id="GO:0008270">
    <property type="term" value="F:zinc ion binding"/>
    <property type="evidence" value="ECO:0007669"/>
    <property type="project" value="TreeGrafter"/>
</dbReference>
<feature type="domain" description="DNA-directed DNA polymerase X" evidence="5">
    <location>
        <begin position="1"/>
        <end position="305"/>
    </location>
</feature>
<dbReference type="InterPro" id="IPR016195">
    <property type="entry name" value="Pol/histidinol_Pase-like"/>
</dbReference>
<evidence type="ECO:0000256" key="2">
    <source>
        <dbReference type="ARBA" id="ARBA00022705"/>
    </source>
</evidence>
<feature type="domain" description="Helix-hairpin-helix DNA-binding motif class 1" evidence="3">
    <location>
        <begin position="125"/>
        <end position="144"/>
    </location>
</feature>
<evidence type="ECO:0000313" key="6">
    <source>
        <dbReference type="EMBL" id="KYG81471.1"/>
    </source>
</evidence>
<keyword evidence="7" id="KW-1185">Reference proteome</keyword>
<dbReference type="GO" id="GO:0003677">
    <property type="term" value="F:DNA binding"/>
    <property type="evidence" value="ECO:0007669"/>
    <property type="project" value="InterPro"/>
</dbReference>
<dbReference type="RefSeq" id="WP_062588427.1">
    <property type="nucleotide sequence ID" value="NZ_LQZQ01000002.1"/>
</dbReference>
<accession>A0A150XRZ5</accession>
<dbReference type="Gene3D" id="1.10.150.20">
    <property type="entry name" value="5' to 3' exonuclease, C-terminal subdomain"/>
    <property type="match status" value="1"/>
</dbReference>
<dbReference type="PANTHER" id="PTHR36928:SF1">
    <property type="entry name" value="PHOSPHATASE YCDX-RELATED"/>
    <property type="match status" value="1"/>
</dbReference>
<evidence type="ECO:0000313" key="7">
    <source>
        <dbReference type="Proteomes" id="UP000075583"/>
    </source>
</evidence>
<dbReference type="Proteomes" id="UP000075583">
    <property type="component" value="Unassembled WGS sequence"/>
</dbReference>
<dbReference type="Pfam" id="PF14716">
    <property type="entry name" value="HHH_8"/>
    <property type="match status" value="1"/>
</dbReference>
<dbReference type="NCBIfam" id="NF006375">
    <property type="entry name" value="PRK08609.1"/>
    <property type="match status" value="1"/>
</dbReference>
<dbReference type="InterPro" id="IPR003583">
    <property type="entry name" value="Hlx-hairpin-Hlx_DNA-bd_motif"/>
</dbReference>
<dbReference type="InterPro" id="IPR004013">
    <property type="entry name" value="PHP_dom"/>
</dbReference>
<dbReference type="AlphaFoldDB" id="A0A150XRZ5"/>
<evidence type="ECO:0000256" key="1">
    <source>
        <dbReference type="ARBA" id="ARBA00022634"/>
    </source>
</evidence>
<dbReference type="InterPro" id="IPR003141">
    <property type="entry name" value="Pol/His_phosphatase_N"/>
</dbReference>
<dbReference type="GO" id="GO:0003887">
    <property type="term" value="F:DNA-directed DNA polymerase activity"/>
    <property type="evidence" value="ECO:0007669"/>
    <property type="project" value="InterPro"/>
</dbReference>
<name>A0A150XRZ5_ROSEK</name>
<reference evidence="6" key="1">
    <citation type="submission" date="2016-01" db="EMBL/GenBank/DDBJ databases">
        <title>Genome sequencing of Roseivirga ehrenbergii KMM 6017.</title>
        <authorList>
            <person name="Selvaratnam C."/>
            <person name="Thevarajoo S."/>
            <person name="Goh K.M."/>
            <person name="Ee R."/>
            <person name="Chan K.-G."/>
            <person name="Chong C.S."/>
        </authorList>
    </citation>
    <scope>NUCLEOTIDE SEQUENCE [LARGE SCALE GENOMIC DNA]</scope>
    <source>
        <strain evidence="6">KMM 6017</strain>
    </source>
</reference>
<feature type="domain" description="Helix-hairpin-helix DNA-binding motif class 1" evidence="3">
    <location>
        <begin position="90"/>
        <end position="109"/>
    </location>
</feature>
<dbReference type="STRING" id="279360.MB14_12820"/>
<dbReference type="Gene3D" id="3.20.20.140">
    <property type="entry name" value="Metal-dependent hydrolases"/>
    <property type="match status" value="1"/>
</dbReference>
<dbReference type="InterPro" id="IPR010996">
    <property type="entry name" value="HHH_MUS81"/>
</dbReference>
<dbReference type="Pfam" id="PF14520">
    <property type="entry name" value="HHH_5"/>
    <property type="match status" value="1"/>
</dbReference>
<dbReference type="GO" id="GO:0006281">
    <property type="term" value="P:DNA repair"/>
    <property type="evidence" value="ECO:0007669"/>
    <property type="project" value="InterPro"/>
</dbReference>
<dbReference type="PANTHER" id="PTHR36928">
    <property type="entry name" value="PHOSPHATASE YCDX-RELATED"/>
    <property type="match status" value="1"/>
</dbReference>
<sequence>MDNKTILKQLKLQAALMELHDENSFKIRGYQNAVFNLDKTDIELGNLSLAELEKIDGVGKSIAANINEINQRGVSTALEEYLKNTPEGIVELLDMKGIGPKKIKVLWKELGIESGHELKEAANSGLVAKLKGFGEKTQQTIINALEFKEANANKLHYAEAEKLAEIVMAEILEIAPDIKIEVTGALRRKMEVIEVIDLIVGTDDIEIIEDALDDAENFEQVIEESGPITWRGNYKELRIPIQLSFCEKEDFVKEQFLRTGSNLHLSLEVKDKLTLKDIVRQQNFASEKEIYAAAGLAEIVPEMREGTFEIEAAKNGKLPELVEMKDLKGILHNHSTYSDGKHSLEQMAQHCKDLGYEYLGICDHSKSAFYANGLKEDRVIQQHEEIDRLNEKLAPFKIFKGIESDILYDGQLDYTDDVLATFDFIVASVHSILNMNIEKATQRLLTAIENPYTTILGHPTGRLLLRREGYPIDHKLVIDHCAKHNVVIEINANPWRLDLDWRWVHYALEQGVKLAINPDAHEMDGYQHMYYGLLAGRKGGLTADMTFNALSAEEIGKYFAERKQKIAVNG</sequence>
<dbReference type="InterPro" id="IPR043519">
    <property type="entry name" value="NT_sf"/>
</dbReference>
<dbReference type="SMART" id="SM00278">
    <property type="entry name" value="HhH1"/>
    <property type="match status" value="3"/>
</dbReference>